<dbReference type="SUPFAM" id="SSF51735">
    <property type="entry name" value="NAD(P)-binding Rossmann-fold domains"/>
    <property type="match status" value="1"/>
</dbReference>
<dbReference type="Gene3D" id="3.40.50.720">
    <property type="entry name" value="NAD(P)-binding Rossmann-like Domain"/>
    <property type="match status" value="1"/>
</dbReference>
<protein>
    <submittedName>
        <fullName evidence="3">SDR family oxidoreductase</fullName>
    </submittedName>
</protein>
<keyword evidence="4" id="KW-1185">Reference proteome</keyword>
<dbReference type="EMBL" id="CP147846">
    <property type="protein sequence ID" value="WXG68714.1"/>
    <property type="molecule type" value="Genomic_DNA"/>
</dbReference>
<keyword evidence="2" id="KW-0560">Oxidoreductase</keyword>
<name>A0ABZ2PI61_9NOCA</name>
<evidence type="ECO:0000313" key="4">
    <source>
        <dbReference type="Proteomes" id="UP001432000"/>
    </source>
</evidence>
<dbReference type="InterPro" id="IPR002347">
    <property type="entry name" value="SDR_fam"/>
</dbReference>
<dbReference type="PANTHER" id="PTHR43477:SF1">
    <property type="entry name" value="DIHYDROANTICAPSIN 7-DEHYDROGENASE"/>
    <property type="match status" value="1"/>
</dbReference>
<evidence type="ECO:0000256" key="1">
    <source>
        <dbReference type="ARBA" id="ARBA00006484"/>
    </source>
</evidence>
<dbReference type="PRINTS" id="PR00081">
    <property type="entry name" value="GDHRDH"/>
</dbReference>
<evidence type="ECO:0000313" key="3">
    <source>
        <dbReference type="EMBL" id="WXG68714.1"/>
    </source>
</evidence>
<dbReference type="PANTHER" id="PTHR43477">
    <property type="entry name" value="DIHYDROANTICAPSIN 7-DEHYDROGENASE"/>
    <property type="match status" value="1"/>
</dbReference>
<evidence type="ECO:0000256" key="2">
    <source>
        <dbReference type="ARBA" id="ARBA00023002"/>
    </source>
</evidence>
<dbReference type="Proteomes" id="UP001432000">
    <property type="component" value="Chromosome"/>
</dbReference>
<dbReference type="InterPro" id="IPR036291">
    <property type="entry name" value="NAD(P)-bd_dom_sf"/>
</dbReference>
<organism evidence="3 4">
    <name type="scientific">Rhodococcus sovatensis</name>
    <dbReference type="NCBI Taxonomy" id="1805840"/>
    <lineage>
        <taxon>Bacteria</taxon>
        <taxon>Bacillati</taxon>
        <taxon>Actinomycetota</taxon>
        <taxon>Actinomycetes</taxon>
        <taxon>Mycobacteriales</taxon>
        <taxon>Nocardiaceae</taxon>
        <taxon>Rhodococcus</taxon>
    </lineage>
</organism>
<comment type="similarity">
    <text evidence="1">Belongs to the short-chain dehydrogenases/reductases (SDR) family.</text>
</comment>
<gene>
    <name evidence="3" type="ORF">WDS16_26610</name>
</gene>
<dbReference type="RefSeq" id="WP_338889099.1">
    <property type="nucleotide sequence ID" value="NZ_CP147846.1"/>
</dbReference>
<dbReference type="InterPro" id="IPR051122">
    <property type="entry name" value="SDR_DHRS6-like"/>
</dbReference>
<accession>A0ABZ2PI61</accession>
<dbReference type="CDD" id="cd05233">
    <property type="entry name" value="SDR_c"/>
    <property type="match status" value="1"/>
</dbReference>
<dbReference type="Pfam" id="PF13561">
    <property type="entry name" value="adh_short_C2"/>
    <property type="match status" value="1"/>
</dbReference>
<proteinExistence type="inferred from homology"/>
<sequence length="269" mass="28134">MTTPTHSELDTECNRVPDYRSLLDLSGRRYIVLGGGQGMGRQISHALAQVGAQVVVVDSDSVRADQVSAEIGAESAVVDATDDTQMSSLATSVGDVDGVVDVIGMARYASLVDTTDETWLWEYDIVLRHAALVVRHFGPRVGNGGVGSLTFVSSVSGTGSSPQHGAYGVFKAGLLSLVRTAAVELGPAGVRVNAVAPGFVFTPRISEAMDDAGISRAIESSPLQRLTFPSDVASALLFLVSDLSRSVTGHTLVVDAGATVKYPYDMSGF</sequence>
<reference evidence="3 4" key="1">
    <citation type="submission" date="2024-03" db="EMBL/GenBank/DDBJ databases">
        <title>Natural products discovery in diverse microorganisms through a two-stage MS feature dereplication strategy.</title>
        <authorList>
            <person name="Zhang R."/>
        </authorList>
    </citation>
    <scope>NUCLEOTIDE SEQUENCE [LARGE SCALE GENOMIC DNA]</scope>
    <source>
        <strain evidence="3 4">18930</strain>
    </source>
</reference>